<organism evidence="3 4">
    <name type="scientific">Aspergillus chevalieri</name>
    <name type="common">Eurotium chevalieri</name>
    <dbReference type="NCBI Taxonomy" id="182096"/>
    <lineage>
        <taxon>Eukaryota</taxon>
        <taxon>Fungi</taxon>
        <taxon>Dikarya</taxon>
        <taxon>Ascomycota</taxon>
        <taxon>Pezizomycotina</taxon>
        <taxon>Eurotiomycetes</taxon>
        <taxon>Eurotiomycetidae</taxon>
        <taxon>Eurotiales</taxon>
        <taxon>Aspergillaceae</taxon>
        <taxon>Aspergillus</taxon>
        <taxon>Aspergillus subgen. Aspergillus</taxon>
    </lineage>
</organism>
<proteinExistence type="predicted"/>
<dbReference type="KEGG" id="ache:ACHE_80080A"/>
<dbReference type="GeneID" id="66986529"/>
<evidence type="ECO:0000313" key="3">
    <source>
        <dbReference type="EMBL" id="BCR92180.1"/>
    </source>
</evidence>
<evidence type="ECO:0000313" key="4">
    <source>
        <dbReference type="Proteomes" id="UP000637239"/>
    </source>
</evidence>
<evidence type="ECO:0000256" key="1">
    <source>
        <dbReference type="SAM" id="Coils"/>
    </source>
</evidence>
<feature type="region of interest" description="Disordered" evidence="2">
    <location>
        <begin position="24"/>
        <end position="63"/>
    </location>
</feature>
<gene>
    <name evidence="3" type="ORF">ACHE_80080A</name>
</gene>
<dbReference type="Proteomes" id="UP000637239">
    <property type="component" value="Chromosome 8"/>
</dbReference>
<accession>A0A7R7ZRK4</accession>
<protein>
    <submittedName>
        <fullName evidence="3">Uncharacterized protein</fullName>
    </submittedName>
</protein>
<dbReference type="RefSeq" id="XP_043140693.1">
    <property type="nucleotide sequence ID" value="XM_043283412.1"/>
</dbReference>
<evidence type="ECO:0000256" key="2">
    <source>
        <dbReference type="SAM" id="MobiDB-lite"/>
    </source>
</evidence>
<feature type="compositionally biased region" description="Acidic residues" evidence="2">
    <location>
        <begin position="401"/>
        <end position="444"/>
    </location>
</feature>
<name>A0A7R7ZRK4_ASPCH</name>
<feature type="region of interest" description="Disordered" evidence="2">
    <location>
        <begin position="331"/>
        <end position="444"/>
    </location>
</feature>
<sequence length="444" mass="53586">MSHKAFKLTIDLGDDVVWLCKARRQSRENHTPVQKRDDEKSNINQQEKQQRTEDQNPALSQGKHQKLHFLNSSQQNQAERHNRQKLWNRCLRKRQQIHQYQREVQHERLQKQEKHPQQQVHFEPFHQQLTDEMQKLQDKIKQEKLLQERRQRFKDQVQEQLWTEQSHNEEECPIPPEYQKTQNLLAQQPVHSQYQPQQLPNRTQNPQTPSQYWQKQAHYRKQPPHVRHHPQPPHVDYPMPQYQVWHSPHDQPWHHPFPPWQPQPQGILWMLQAQYKHLGQQIQDLRWQQCVRSQSEKQQCEMQNQTRFQTWQQPTSPLPTEWQEAHYDARRERHQLQPQKGKQQSRAHDESDILDFPHSPFVTDEHSYDSEEQCSEGEYEFRDEINESDSDLESQSQGSLEGEDENEDSSEECNESENESEGTADENEDKEEDNLESESDYVII</sequence>
<feature type="coiled-coil region" evidence="1">
    <location>
        <begin position="126"/>
        <end position="156"/>
    </location>
</feature>
<reference evidence="3" key="2">
    <citation type="submission" date="2021-02" db="EMBL/GenBank/DDBJ databases">
        <title>Aspergillus chevalieri M1 genome sequence.</title>
        <authorList>
            <person name="Kadooka C."/>
            <person name="Mori K."/>
            <person name="Futagami T."/>
        </authorList>
    </citation>
    <scope>NUCLEOTIDE SEQUENCE</scope>
    <source>
        <strain evidence="3">M1</strain>
    </source>
</reference>
<dbReference type="EMBL" id="AP024423">
    <property type="protein sequence ID" value="BCR92180.1"/>
    <property type="molecule type" value="Genomic_DNA"/>
</dbReference>
<feature type="compositionally biased region" description="Basic and acidic residues" evidence="2">
    <location>
        <begin position="25"/>
        <end position="41"/>
    </location>
</feature>
<dbReference type="AlphaFoldDB" id="A0A7R7ZRK4"/>
<reference evidence="3" key="1">
    <citation type="submission" date="2021-01" db="EMBL/GenBank/DDBJ databases">
        <authorList>
            <consortium name="Aspergillus chevalieri M1 genome sequencing consortium"/>
            <person name="Kazuki M."/>
            <person name="Futagami T."/>
        </authorList>
    </citation>
    <scope>NUCLEOTIDE SEQUENCE</scope>
    <source>
        <strain evidence="3">M1</strain>
    </source>
</reference>
<feature type="region of interest" description="Disordered" evidence="2">
    <location>
        <begin position="191"/>
        <end position="210"/>
    </location>
</feature>
<keyword evidence="4" id="KW-1185">Reference proteome</keyword>
<feature type="compositionally biased region" description="Polar residues" evidence="2">
    <location>
        <begin position="199"/>
        <end position="210"/>
    </location>
</feature>
<keyword evidence="1" id="KW-0175">Coiled coil</keyword>